<dbReference type="GO" id="GO:0000049">
    <property type="term" value="F:tRNA binding"/>
    <property type="evidence" value="ECO:0007669"/>
    <property type="project" value="TreeGrafter"/>
</dbReference>
<dbReference type="EC" id="2.7.7.87" evidence="3"/>
<comment type="caution">
    <text evidence="14">The sequence shown here is derived from an EMBL/GenBank/DDBJ whole genome shotgun (WGS) entry which is preliminary data.</text>
</comment>
<reference evidence="14 15" key="1">
    <citation type="journal article" date="2017" name="BMC Genomics">
        <title>Whole-genome assembly of Babesia ovata and comparative genomics between closely related pathogens.</title>
        <authorList>
            <person name="Yamagishi J."/>
            <person name="Asada M."/>
            <person name="Hakimi H."/>
            <person name="Tanaka T.Q."/>
            <person name="Sugimoto C."/>
            <person name="Kawazu S."/>
        </authorList>
    </citation>
    <scope>NUCLEOTIDE SEQUENCE [LARGE SCALE GENOMIC DNA]</scope>
    <source>
        <strain evidence="14 15">Miyake</strain>
    </source>
</reference>
<keyword evidence="6" id="KW-0808">Transferase</keyword>
<dbReference type="VEuPathDB" id="PiroplasmaDB:BOVATA_039850"/>
<comment type="subcellular location">
    <subcellularLocation>
        <location evidence="1">Cytoplasm</location>
    </subcellularLocation>
</comment>
<sequence>MADYATGDGPTRLVLDEDPVPKLDMLKRHLMRPGGLIAMPTETVYGLAANGFCETSVRRIFEVKGRPLTDPVILHVPSFEDALSNIFDADLSDACMILILAERFAPGPMTLITRGRTSIPSVVSANTGFPAVRCPNHPVAQMILRHVGVPLAAPSANKFGHISPTSTEHVLSEFNDVPMLVVEGGKCHLGLESTVIKVEPAEGDVKANDFLREHNATYAHLQGIISAIGKEPLKLQAMRDELVRRCEMLDGMPPNLPSALIDYLIAKSSIPRKVTILRPGFVTKADLAKLFASSVFSNVEVGCKAVYAKADEHCDSPGTSITHYAPSVPTYLVCKEQAFGGTRIDPPYIVMIDVGGVLRDYDRQFLHYLPLVEGDEAVARELYGSLREAETVALQFNGDDHQTGSDSHVTRDTAVIVVNYPHGQTELSTTLRDRLVRASSGRTIGYSVKSGTPVFYR</sequence>
<dbReference type="PROSITE" id="PS51163">
    <property type="entry name" value="YRDC"/>
    <property type="match status" value="1"/>
</dbReference>
<evidence type="ECO:0000256" key="4">
    <source>
        <dbReference type="ARBA" id="ARBA00015492"/>
    </source>
</evidence>
<dbReference type="InterPro" id="IPR006070">
    <property type="entry name" value="Sua5-like_dom"/>
</dbReference>
<evidence type="ECO:0000256" key="5">
    <source>
        <dbReference type="ARBA" id="ARBA00022490"/>
    </source>
</evidence>
<dbReference type="GO" id="GO:0006450">
    <property type="term" value="P:regulation of translational fidelity"/>
    <property type="evidence" value="ECO:0007669"/>
    <property type="project" value="TreeGrafter"/>
</dbReference>
<keyword evidence="5" id="KW-0963">Cytoplasm</keyword>
<evidence type="ECO:0000256" key="12">
    <source>
        <dbReference type="ARBA" id="ARBA00048366"/>
    </source>
</evidence>
<dbReference type="GO" id="GO:0003725">
    <property type="term" value="F:double-stranded RNA binding"/>
    <property type="evidence" value="ECO:0007669"/>
    <property type="project" value="InterPro"/>
</dbReference>
<evidence type="ECO:0000256" key="2">
    <source>
        <dbReference type="ARBA" id="ARBA00007663"/>
    </source>
</evidence>
<name>A0A2H6KHM3_9APIC</name>
<gene>
    <name evidence="14" type="ORF">BOVATA_039850</name>
</gene>
<evidence type="ECO:0000313" key="15">
    <source>
        <dbReference type="Proteomes" id="UP000236319"/>
    </source>
</evidence>
<proteinExistence type="inferred from homology"/>
<dbReference type="Gene3D" id="3.90.870.10">
    <property type="entry name" value="DHBP synthase"/>
    <property type="match status" value="1"/>
</dbReference>
<dbReference type="PANTHER" id="PTHR17490">
    <property type="entry name" value="SUA5"/>
    <property type="match status" value="1"/>
</dbReference>
<keyword evidence="15" id="KW-1185">Reference proteome</keyword>
<keyword evidence="9" id="KW-0547">Nucleotide-binding</keyword>
<dbReference type="PANTHER" id="PTHR17490:SF16">
    <property type="entry name" value="THREONYLCARBAMOYL-AMP SYNTHASE"/>
    <property type="match status" value="1"/>
</dbReference>
<evidence type="ECO:0000256" key="3">
    <source>
        <dbReference type="ARBA" id="ARBA00012584"/>
    </source>
</evidence>
<evidence type="ECO:0000256" key="10">
    <source>
        <dbReference type="ARBA" id="ARBA00022840"/>
    </source>
</evidence>
<dbReference type="AlphaFoldDB" id="A0A2H6KHM3"/>
<dbReference type="GO" id="GO:0061710">
    <property type="term" value="F:L-threonylcarbamoyladenylate synthase"/>
    <property type="evidence" value="ECO:0007669"/>
    <property type="project" value="UniProtKB-EC"/>
</dbReference>
<comment type="similarity">
    <text evidence="2">Belongs to the SUA5 family.</text>
</comment>
<dbReference type="Gene3D" id="3.40.50.11030">
    <property type="entry name" value="Threonylcarbamoyl-AMP synthase, C-terminal domain"/>
    <property type="match status" value="1"/>
</dbReference>
<feature type="domain" description="YrdC-like" evidence="13">
    <location>
        <begin position="20"/>
        <end position="216"/>
    </location>
</feature>
<evidence type="ECO:0000313" key="14">
    <source>
        <dbReference type="EMBL" id="GBE62492.1"/>
    </source>
</evidence>
<evidence type="ECO:0000256" key="6">
    <source>
        <dbReference type="ARBA" id="ARBA00022679"/>
    </source>
</evidence>
<organism evidence="14 15">
    <name type="scientific">Babesia ovata</name>
    <dbReference type="NCBI Taxonomy" id="189622"/>
    <lineage>
        <taxon>Eukaryota</taxon>
        <taxon>Sar</taxon>
        <taxon>Alveolata</taxon>
        <taxon>Apicomplexa</taxon>
        <taxon>Aconoidasida</taxon>
        <taxon>Piroplasmida</taxon>
        <taxon>Babesiidae</taxon>
        <taxon>Babesia</taxon>
    </lineage>
</organism>
<keyword evidence="8" id="KW-0548">Nucleotidyltransferase</keyword>
<dbReference type="InterPro" id="IPR038385">
    <property type="entry name" value="Sua5/YwlC_C"/>
</dbReference>
<evidence type="ECO:0000259" key="13">
    <source>
        <dbReference type="PROSITE" id="PS51163"/>
    </source>
</evidence>
<evidence type="ECO:0000256" key="7">
    <source>
        <dbReference type="ARBA" id="ARBA00022694"/>
    </source>
</evidence>
<dbReference type="Pfam" id="PF01300">
    <property type="entry name" value="Sua5_yciO_yrdC"/>
    <property type="match status" value="1"/>
</dbReference>
<dbReference type="GeneID" id="39876262"/>
<evidence type="ECO:0000256" key="9">
    <source>
        <dbReference type="ARBA" id="ARBA00022741"/>
    </source>
</evidence>
<accession>A0A2H6KHM3</accession>
<dbReference type="InterPro" id="IPR017945">
    <property type="entry name" value="DHBP_synth_RibB-like_a/b_dom"/>
</dbReference>
<dbReference type="Proteomes" id="UP000236319">
    <property type="component" value="Unassembled WGS sequence"/>
</dbReference>
<comment type="catalytic activity">
    <reaction evidence="12">
        <text>L-threonine + hydrogencarbonate + ATP = L-threonylcarbamoyladenylate + diphosphate + H2O</text>
        <dbReference type="Rhea" id="RHEA:36407"/>
        <dbReference type="ChEBI" id="CHEBI:15377"/>
        <dbReference type="ChEBI" id="CHEBI:17544"/>
        <dbReference type="ChEBI" id="CHEBI:30616"/>
        <dbReference type="ChEBI" id="CHEBI:33019"/>
        <dbReference type="ChEBI" id="CHEBI:57926"/>
        <dbReference type="ChEBI" id="CHEBI:73682"/>
        <dbReference type="EC" id="2.7.7.87"/>
    </reaction>
</comment>
<dbReference type="GO" id="GO:0005524">
    <property type="term" value="F:ATP binding"/>
    <property type="evidence" value="ECO:0007669"/>
    <property type="project" value="UniProtKB-KW"/>
</dbReference>
<dbReference type="EMBL" id="BDSA01000005">
    <property type="protein sequence ID" value="GBE62492.1"/>
    <property type="molecule type" value="Genomic_DNA"/>
</dbReference>
<dbReference type="GO" id="GO:0008033">
    <property type="term" value="P:tRNA processing"/>
    <property type="evidence" value="ECO:0007669"/>
    <property type="project" value="UniProtKB-KW"/>
</dbReference>
<dbReference type="Pfam" id="PF03481">
    <property type="entry name" value="Sua5_C"/>
    <property type="match status" value="1"/>
</dbReference>
<evidence type="ECO:0000256" key="1">
    <source>
        <dbReference type="ARBA" id="ARBA00004496"/>
    </source>
</evidence>
<keyword evidence="10" id="KW-0067">ATP-binding</keyword>
<dbReference type="InterPro" id="IPR005145">
    <property type="entry name" value="Sua5_C"/>
</dbReference>
<dbReference type="SUPFAM" id="SSF55821">
    <property type="entry name" value="YrdC/RibB"/>
    <property type="match status" value="1"/>
</dbReference>
<dbReference type="RefSeq" id="XP_028868735.1">
    <property type="nucleotide sequence ID" value="XM_029012902.1"/>
</dbReference>
<dbReference type="OrthoDB" id="364075at2759"/>
<protein>
    <recommendedName>
        <fullName evidence="4">Threonylcarbamoyl-AMP synthase</fullName>
        <ecNumber evidence="3">2.7.7.87</ecNumber>
    </recommendedName>
    <alternativeName>
        <fullName evidence="11">L-threonylcarbamoyladenylate synthase</fullName>
    </alternativeName>
</protein>
<keyword evidence="7" id="KW-0819">tRNA processing</keyword>
<evidence type="ECO:0000256" key="11">
    <source>
        <dbReference type="ARBA" id="ARBA00029774"/>
    </source>
</evidence>
<dbReference type="InterPro" id="IPR050156">
    <property type="entry name" value="TC-AMP_synthase_SUA5"/>
</dbReference>
<evidence type="ECO:0000256" key="8">
    <source>
        <dbReference type="ARBA" id="ARBA00022695"/>
    </source>
</evidence>
<dbReference type="GO" id="GO:0005737">
    <property type="term" value="C:cytoplasm"/>
    <property type="evidence" value="ECO:0007669"/>
    <property type="project" value="UniProtKB-SubCell"/>
</dbReference>